<comment type="function">
    <text evidence="1">Regulates expression of the glpD operon. In the presence of glycerol 3-phosphate (G3P) causes antitermination of transcription of glpD at the inverted repeat of the leader region to enhance its transcription. Binds and stabilizes glpD leader mRNA.</text>
</comment>
<dbReference type="InterPro" id="IPR013785">
    <property type="entry name" value="Aldolase_TIM"/>
</dbReference>
<dbReference type="AlphaFoldDB" id="A0A0A5G503"/>
<keyword evidence="3" id="KW-1185">Reference proteome</keyword>
<keyword evidence="1" id="KW-0694">RNA-binding</keyword>
<dbReference type="STRING" id="1385512.N784_05705"/>
<name>A0A0A5G503_9BACI</name>
<dbReference type="Pfam" id="PF04309">
    <property type="entry name" value="G3P_antiterm"/>
    <property type="match status" value="1"/>
</dbReference>
<dbReference type="PANTHER" id="PTHR35787">
    <property type="entry name" value="GLYCEROL UPTAKE OPERON ANTITERMINATOR REGULATORY PROTEIN"/>
    <property type="match status" value="1"/>
</dbReference>
<dbReference type="EMBL" id="AVPG01000015">
    <property type="protein sequence ID" value="KGX86233.1"/>
    <property type="molecule type" value="Genomic_DNA"/>
</dbReference>
<evidence type="ECO:0000313" key="3">
    <source>
        <dbReference type="Proteomes" id="UP000030401"/>
    </source>
</evidence>
<comment type="caution">
    <text evidence="2">The sequence shown here is derived from an EMBL/GenBank/DDBJ whole genome shotgun (WGS) entry which is preliminary data.</text>
</comment>
<dbReference type="GO" id="GO:0006355">
    <property type="term" value="P:regulation of DNA-templated transcription"/>
    <property type="evidence" value="ECO:0007669"/>
    <property type="project" value="InterPro"/>
</dbReference>
<dbReference type="PIRSF" id="PIRSF016897">
    <property type="entry name" value="GlpP"/>
    <property type="match status" value="1"/>
</dbReference>
<dbReference type="Gene3D" id="3.20.20.70">
    <property type="entry name" value="Aldolase class I"/>
    <property type="match status" value="1"/>
</dbReference>
<organism evidence="2 3">
    <name type="scientific">Pontibacillus litoralis JSM 072002</name>
    <dbReference type="NCBI Taxonomy" id="1385512"/>
    <lineage>
        <taxon>Bacteria</taxon>
        <taxon>Bacillati</taxon>
        <taxon>Bacillota</taxon>
        <taxon>Bacilli</taxon>
        <taxon>Bacillales</taxon>
        <taxon>Bacillaceae</taxon>
        <taxon>Pontibacillus</taxon>
    </lineage>
</organism>
<sequence>MKKPFIITEHLQSDPLIASIKNPKAMDEFIKTNIKIAFLLDGNISILGRYVEHLRNYNKLVYVHLDKIQGISHDVEGLKFVARFINPTGIITTKSNMIVKAKKFNLSTIQRLFLVDSDAVKYGMDSIEKTNPDAVEVMPGIIPSMVSKLKQQTDIPIVTGGLISEPSEMRIALEHGASAVSTSNPKLWKKQYIEMMGSEKR</sequence>
<dbReference type="Proteomes" id="UP000030401">
    <property type="component" value="Unassembled WGS sequence"/>
</dbReference>
<dbReference type="InterPro" id="IPR006699">
    <property type="entry name" value="GlpP"/>
</dbReference>
<proteinExistence type="predicted"/>
<evidence type="ECO:0000313" key="2">
    <source>
        <dbReference type="EMBL" id="KGX86233.1"/>
    </source>
</evidence>
<dbReference type="GO" id="GO:0003723">
    <property type="term" value="F:RNA binding"/>
    <property type="evidence" value="ECO:0007669"/>
    <property type="project" value="UniProtKB-KW"/>
</dbReference>
<dbReference type="eggNOG" id="COG1954">
    <property type="taxonomic scope" value="Bacteria"/>
</dbReference>
<dbReference type="RefSeq" id="WP_052127263.1">
    <property type="nucleotide sequence ID" value="NZ_AVPG01000015.1"/>
</dbReference>
<dbReference type="PANTHER" id="PTHR35787:SF1">
    <property type="entry name" value="GLYCEROL UPTAKE OPERON ANTITERMINATOR REGULATORY PROTEIN"/>
    <property type="match status" value="1"/>
</dbReference>
<keyword evidence="1" id="KW-0805">Transcription regulation</keyword>
<dbReference type="GO" id="GO:0006071">
    <property type="term" value="P:glycerol metabolic process"/>
    <property type="evidence" value="ECO:0007669"/>
    <property type="project" value="UniProtKB-UniRule"/>
</dbReference>
<protein>
    <recommendedName>
        <fullName evidence="1">Glycerol uptake operon antiterminator regulatory protein</fullName>
    </recommendedName>
</protein>
<dbReference type="SUPFAM" id="SSF110391">
    <property type="entry name" value="GlpP-like"/>
    <property type="match status" value="1"/>
</dbReference>
<gene>
    <name evidence="2" type="ORF">N784_05705</name>
</gene>
<keyword evidence="1" id="KW-0804">Transcription</keyword>
<evidence type="ECO:0000256" key="1">
    <source>
        <dbReference type="PIRNR" id="PIRNR016897"/>
    </source>
</evidence>
<keyword evidence="1" id="KW-0319">Glycerol metabolism</keyword>
<reference evidence="2 3" key="1">
    <citation type="submission" date="2013-08" db="EMBL/GenBank/DDBJ databases">
        <authorList>
            <person name="Huang J."/>
            <person name="Wang G."/>
        </authorList>
    </citation>
    <scope>NUCLEOTIDE SEQUENCE [LARGE SCALE GENOMIC DNA]</scope>
    <source>
        <strain evidence="2 3">JSM 072002</strain>
    </source>
</reference>
<accession>A0A0A5G503</accession>